<keyword evidence="2" id="KW-0472">Membrane</keyword>
<name>E1T7B6_BURSG</name>
<sequence length="857" mass="88895">MAGSSTIGRRIGKIVAWIVAIIVILVIALTVFILTFDWNRARPYVNDKVTQAIGRQFTINGDLRVGLRHPVGETGWKSWVPWPRFSAANITIANPDWAKRPQFATLDEIDFQVKVLPLLAHDIVIPAINLVNPSVDLERMMDGRNNWTFELPKSKTPSQWKLQLHDIVFTKGNIALSDEQKKVDAQMVVDTLGQPIPIGEALKQQEQASRKASAEAVGKEGAKKLSAQADAQAASAASAAAAAAASGASSTDIHASGTTAATGASGGLVAGGSKGASAVTGASGAALASASGAPGASAAGVVGGTSEASGASGTSEASATTAANGRPRDIPPYAIGWTLKGTYNKTPVSGSGKVGGVLALQDANRPFPVQADVKAGDLHVGLVGTITDPAHLAAVDLRLWVQGSSMAKLYSLTGVTLPDTPPYATEGRFVGQFKTTGNVFKYENFTGRVGGSDLNGSLIYTARQPRPLLQGELESRLLQFSDLAPVIGADSNASKAKRGDGTMQPSNKALPVEEFRTDRWKAIDADVKFTGRRIVKNADLPITDLYTHIVMTNGVLSLEPLKFGVAGGTLASNIHLDGSGAPLKARFATSARHLKLKQLFPNFKTMQDALGEINGDAALTATGNSPAALAATSNGEVKALVTEGTVSRLLMEAAGLNVANVVYEKLFGNRDVKINCAAADFVATDGVLESRVFALDTDDAVIDIDGHVNMRDETMDLGVHPHTKGFRVFSLRSPLYAKGTFKNPHVGVNAAALALRGGAAVGLGLVNPFAALLPLLAPSNNKPLPCAQLLSQVRQAPKAPPPGTKQPPKPAISLEGAPVNKRSSGGAAASAPASASAPAGRKAVPASPASAAEYKGS</sequence>
<dbReference type="HOGENOM" id="CLU_017234_1_1_4"/>
<feature type="region of interest" description="Disordered" evidence="1">
    <location>
        <begin position="794"/>
        <end position="857"/>
    </location>
</feature>
<dbReference type="Pfam" id="PF05170">
    <property type="entry name" value="AsmA"/>
    <property type="match status" value="1"/>
</dbReference>
<proteinExistence type="predicted"/>
<dbReference type="InterPro" id="IPR052894">
    <property type="entry name" value="AsmA-related"/>
</dbReference>
<dbReference type="EMBL" id="CP002217">
    <property type="protein sequence ID" value="ADN57546.1"/>
    <property type="molecule type" value="Genomic_DNA"/>
</dbReference>
<dbReference type="GO" id="GO:0090313">
    <property type="term" value="P:regulation of protein targeting to membrane"/>
    <property type="evidence" value="ECO:0007669"/>
    <property type="project" value="TreeGrafter"/>
</dbReference>
<keyword evidence="2" id="KW-1133">Transmembrane helix</keyword>
<accession>E1T7B6</accession>
<reference evidence="4" key="1">
    <citation type="submission" date="2010-09" db="EMBL/GenBank/DDBJ databases">
        <title>Complete sequence of chromosome1 of Burkholderia sp. CCGE1003.</title>
        <authorList>
            <consortium name="US DOE Joint Genome Institute"/>
            <person name="Lucas S."/>
            <person name="Copeland A."/>
            <person name="Lapidus A."/>
            <person name="Cheng J.-F."/>
            <person name="Bruce D."/>
            <person name="Goodwin L."/>
            <person name="Pitluck S."/>
            <person name="Daligault H."/>
            <person name="Davenport K."/>
            <person name="Detter J.C."/>
            <person name="Han C."/>
            <person name="Tapia R."/>
            <person name="Land M."/>
            <person name="Hauser L."/>
            <person name="Jeffries C."/>
            <person name="Kyrpides N."/>
            <person name="Ivanova N."/>
            <person name="Ovchinnikova G."/>
            <person name="Martinez-Romero E."/>
            <person name="Rogel M.A."/>
            <person name="Auchtung J."/>
            <person name="Tiedje J.M."/>
            <person name="Woyke T."/>
        </authorList>
    </citation>
    <scope>NUCLEOTIDE SEQUENCE</scope>
    <source>
        <strain evidence="4">CCGE1003</strain>
    </source>
</reference>
<dbReference type="AlphaFoldDB" id="E1T7B6"/>
<feature type="transmembrane region" description="Helical" evidence="2">
    <location>
        <begin position="14"/>
        <end position="36"/>
    </location>
</feature>
<dbReference type="PANTHER" id="PTHR30441">
    <property type="entry name" value="DUF748 DOMAIN-CONTAINING PROTEIN"/>
    <property type="match status" value="1"/>
</dbReference>
<dbReference type="OrthoDB" id="5749006at2"/>
<protein>
    <submittedName>
        <fullName evidence="4">AsmA family protein</fullName>
    </submittedName>
</protein>
<dbReference type="GO" id="GO:0005886">
    <property type="term" value="C:plasma membrane"/>
    <property type="evidence" value="ECO:0007669"/>
    <property type="project" value="TreeGrafter"/>
</dbReference>
<gene>
    <name evidence="4" type="ordered locus">BC1003_1576</name>
</gene>
<feature type="compositionally biased region" description="Low complexity" evidence="1">
    <location>
        <begin position="298"/>
        <end position="323"/>
    </location>
</feature>
<dbReference type="eggNOG" id="COG2982">
    <property type="taxonomic scope" value="Bacteria"/>
</dbReference>
<dbReference type="KEGG" id="bgf:BC1003_1576"/>
<evidence type="ECO:0000259" key="3">
    <source>
        <dbReference type="Pfam" id="PF05170"/>
    </source>
</evidence>
<feature type="region of interest" description="Disordered" evidence="1">
    <location>
        <begin position="298"/>
        <end position="326"/>
    </location>
</feature>
<feature type="domain" description="AsmA" evidence="3">
    <location>
        <begin position="9"/>
        <end position="691"/>
    </location>
</feature>
<evidence type="ECO:0000256" key="1">
    <source>
        <dbReference type="SAM" id="MobiDB-lite"/>
    </source>
</evidence>
<organism evidence="4">
    <name type="scientific">Burkholderia sp. (strain CCGE1003)</name>
    <dbReference type="NCBI Taxonomy" id="640512"/>
    <lineage>
        <taxon>Bacteria</taxon>
        <taxon>Pseudomonadati</taxon>
        <taxon>Pseudomonadota</taxon>
        <taxon>Betaproteobacteria</taxon>
        <taxon>Burkholderiales</taxon>
        <taxon>Burkholderiaceae</taxon>
        <taxon>Burkholderia</taxon>
    </lineage>
</organism>
<keyword evidence="2" id="KW-0812">Transmembrane</keyword>
<dbReference type="InterPro" id="IPR007844">
    <property type="entry name" value="AsmA"/>
</dbReference>
<feature type="compositionally biased region" description="Pro residues" evidence="1">
    <location>
        <begin position="798"/>
        <end position="810"/>
    </location>
</feature>
<evidence type="ECO:0000313" key="4">
    <source>
        <dbReference type="EMBL" id="ADN57546.1"/>
    </source>
</evidence>
<evidence type="ECO:0000256" key="2">
    <source>
        <dbReference type="SAM" id="Phobius"/>
    </source>
</evidence>
<dbReference type="STRING" id="640512.BC1003_1576"/>
<dbReference type="PANTHER" id="PTHR30441:SF9">
    <property type="entry name" value="ASMA FAMILY PROTEIN YHJG"/>
    <property type="match status" value="1"/>
</dbReference>
<feature type="compositionally biased region" description="Low complexity" evidence="1">
    <location>
        <begin position="823"/>
        <end position="840"/>
    </location>
</feature>